<dbReference type="HOGENOM" id="CLU_1132130_0_0_3"/>
<gene>
    <name evidence="2" type="ordered locus">cce_1594</name>
</gene>
<evidence type="ECO:0000313" key="3">
    <source>
        <dbReference type="Proteomes" id="UP000001203"/>
    </source>
</evidence>
<dbReference type="AlphaFoldDB" id="B1WXV7"/>
<sequence length="245" mass="30016">MNIPDDYYEQKQIQEQEEQKRKYQEQENEEQKLMKKKKLIKEDTEIRDNWSIKVFQLPESKILTNLSQKYLAKGTLIDDDKPSFISDYSEQFYQARDKIVSKIDQYYDQQEKELLELKEYKVFRQIYMIFLYLSGWDEYLDCKHFEESEKMKCKENFIGVKSWIDLKFSILDKLQEEGLLEQPQRQDNNRKKTTYVKLTKKGIRMTRDLLKNLDLEGVDELLEDREYHEEYLNYKTSIDLRREQE</sequence>
<organism evidence="2 3">
    <name type="scientific">Crocosphaera subtropica (strain ATCC 51142 / BH68)</name>
    <name type="common">Cyanothece sp. (strain ATCC 51142)</name>
    <dbReference type="NCBI Taxonomy" id="43989"/>
    <lineage>
        <taxon>Bacteria</taxon>
        <taxon>Bacillati</taxon>
        <taxon>Cyanobacteriota</taxon>
        <taxon>Cyanophyceae</taxon>
        <taxon>Oscillatoriophycideae</taxon>
        <taxon>Chroococcales</taxon>
        <taxon>Aphanothecaceae</taxon>
        <taxon>Crocosphaera</taxon>
        <taxon>Crocosphaera subtropica</taxon>
    </lineage>
</organism>
<name>B1WXV7_CROS5</name>
<feature type="compositionally biased region" description="Basic and acidic residues" evidence="1">
    <location>
        <begin position="8"/>
        <end position="28"/>
    </location>
</feature>
<evidence type="ECO:0000313" key="2">
    <source>
        <dbReference type="EMBL" id="ACB50944.1"/>
    </source>
</evidence>
<evidence type="ECO:0000256" key="1">
    <source>
        <dbReference type="SAM" id="MobiDB-lite"/>
    </source>
</evidence>
<accession>B1WXV7</accession>
<keyword evidence="3" id="KW-1185">Reference proteome</keyword>
<feature type="region of interest" description="Disordered" evidence="1">
    <location>
        <begin position="1"/>
        <end position="28"/>
    </location>
</feature>
<protein>
    <submittedName>
        <fullName evidence="2">Uncharacterized protein</fullName>
    </submittedName>
</protein>
<dbReference type="Proteomes" id="UP000001203">
    <property type="component" value="Chromosome circular"/>
</dbReference>
<dbReference type="eggNOG" id="ENOG50334MQ">
    <property type="taxonomic scope" value="Bacteria"/>
</dbReference>
<dbReference type="OrthoDB" id="510152at2"/>
<reference evidence="2 3" key="1">
    <citation type="journal article" date="2008" name="Proc. Natl. Acad. Sci. U.S.A.">
        <title>The genome of Cyanothece 51142, a unicellular diazotrophic cyanobacterium important in the marine nitrogen cycle.</title>
        <authorList>
            <person name="Welsh E.A."/>
            <person name="Liberton M."/>
            <person name="Stoeckel J."/>
            <person name="Loh T."/>
            <person name="Elvitigala T."/>
            <person name="Wang C."/>
            <person name="Wollam A."/>
            <person name="Fulton R.S."/>
            <person name="Clifton S.W."/>
            <person name="Jacobs J.M."/>
            <person name="Aurora R."/>
            <person name="Ghosh B.K."/>
            <person name="Sherman L.A."/>
            <person name="Smith R.D."/>
            <person name="Wilson R.K."/>
            <person name="Pakrasi H.B."/>
        </authorList>
    </citation>
    <scope>NUCLEOTIDE SEQUENCE [LARGE SCALE GENOMIC DNA]</scope>
    <source>
        <strain evidence="3">ATCC 51142 / BH68</strain>
    </source>
</reference>
<dbReference type="RefSeq" id="WP_009544398.1">
    <property type="nucleotide sequence ID" value="NC_010546.1"/>
</dbReference>
<dbReference type="KEGG" id="cyt:cce_1594"/>
<dbReference type="EMBL" id="CP000806">
    <property type="protein sequence ID" value="ACB50944.1"/>
    <property type="molecule type" value="Genomic_DNA"/>
</dbReference>
<proteinExistence type="predicted"/>